<organism evidence="2">
    <name type="scientific">marine metagenome</name>
    <dbReference type="NCBI Taxonomy" id="408172"/>
    <lineage>
        <taxon>unclassified sequences</taxon>
        <taxon>metagenomes</taxon>
        <taxon>ecological metagenomes</taxon>
    </lineage>
</organism>
<protein>
    <submittedName>
        <fullName evidence="2">Uncharacterized protein</fullName>
    </submittedName>
</protein>
<reference evidence="2" key="1">
    <citation type="submission" date="2018-05" db="EMBL/GenBank/DDBJ databases">
        <authorList>
            <person name="Lanie J.A."/>
            <person name="Ng W.-L."/>
            <person name="Kazmierczak K.M."/>
            <person name="Andrzejewski T.M."/>
            <person name="Davidsen T.M."/>
            <person name="Wayne K.J."/>
            <person name="Tettelin H."/>
            <person name="Glass J.I."/>
            <person name="Rusch D."/>
            <person name="Podicherti R."/>
            <person name="Tsui H.-C.T."/>
            <person name="Winkler M.E."/>
        </authorList>
    </citation>
    <scope>NUCLEOTIDE SEQUENCE</scope>
</reference>
<feature type="compositionally biased region" description="Basic residues" evidence="1">
    <location>
        <begin position="8"/>
        <end position="17"/>
    </location>
</feature>
<proteinExistence type="predicted"/>
<dbReference type="EMBL" id="UINC01002066">
    <property type="protein sequence ID" value="SUZ92528.1"/>
    <property type="molecule type" value="Genomic_DNA"/>
</dbReference>
<dbReference type="AlphaFoldDB" id="A0A381RNK1"/>
<feature type="region of interest" description="Disordered" evidence="1">
    <location>
        <begin position="1"/>
        <end position="29"/>
    </location>
</feature>
<name>A0A381RNK1_9ZZZZ</name>
<accession>A0A381RNK1</accession>
<gene>
    <name evidence="2" type="ORF">METZ01_LOCUS45382</name>
</gene>
<evidence type="ECO:0000313" key="2">
    <source>
        <dbReference type="EMBL" id="SUZ92528.1"/>
    </source>
</evidence>
<sequence length="90" mass="9801">MQVERRNVPCHRRRLRSRQLPPLQRTQSADAPAFVSCEVGGGTHLIPLDNAPKTFGGNEKVQGVGFTGSVLGSRNLSAHRAQLRRPSGES</sequence>
<evidence type="ECO:0000256" key="1">
    <source>
        <dbReference type="SAM" id="MobiDB-lite"/>
    </source>
</evidence>